<feature type="compositionally biased region" description="Basic and acidic residues" evidence="11">
    <location>
        <begin position="98"/>
        <end position="121"/>
    </location>
</feature>
<evidence type="ECO:0000256" key="3">
    <source>
        <dbReference type="ARBA" id="ARBA00005720"/>
    </source>
</evidence>
<name>A0A1Y1XZ99_9FUNG</name>
<evidence type="ECO:0000313" key="15">
    <source>
        <dbReference type="Proteomes" id="UP000193498"/>
    </source>
</evidence>
<evidence type="ECO:0000256" key="10">
    <source>
        <dbReference type="ARBA" id="ARBA00023288"/>
    </source>
</evidence>
<dbReference type="GO" id="GO:0035023">
    <property type="term" value="P:regulation of Rho protein signal transduction"/>
    <property type="evidence" value="ECO:0007669"/>
    <property type="project" value="InterPro"/>
</dbReference>
<reference evidence="14 15" key="1">
    <citation type="submission" date="2016-07" db="EMBL/GenBank/DDBJ databases">
        <title>Pervasive Adenine N6-methylation of Active Genes in Fungi.</title>
        <authorList>
            <consortium name="DOE Joint Genome Institute"/>
            <person name="Mondo S.J."/>
            <person name="Dannebaum R.O."/>
            <person name="Kuo R.C."/>
            <person name="Labutti K."/>
            <person name="Haridas S."/>
            <person name="Kuo A."/>
            <person name="Salamov A."/>
            <person name="Ahrendt S.R."/>
            <person name="Lipzen A."/>
            <person name="Sullivan W."/>
            <person name="Andreopoulos W.B."/>
            <person name="Clum A."/>
            <person name="Lindquist E."/>
            <person name="Daum C."/>
            <person name="Ramamoorthy G.K."/>
            <person name="Gryganskyi A."/>
            <person name="Culley D."/>
            <person name="Magnuson J.K."/>
            <person name="James T.Y."/>
            <person name="O'Malley M.A."/>
            <person name="Stajich J.E."/>
            <person name="Spatafora J.W."/>
            <person name="Visel A."/>
            <person name="Grigoriev I.V."/>
        </authorList>
    </citation>
    <scope>NUCLEOTIDE SEQUENCE [LARGE SCALE GENOMIC DNA]</scope>
    <source>
        <strain evidence="14 15">CBS 931.73</strain>
    </source>
</reference>
<dbReference type="GO" id="GO:0005856">
    <property type="term" value="C:cytoskeleton"/>
    <property type="evidence" value="ECO:0007669"/>
    <property type="project" value="UniProtKB-SubCell"/>
</dbReference>
<keyword evidence="9" id="KW-0206">Cytoskeleton</keyword>
<evidence type="ECO:0000256" key="2">
    <source>
        <dbReference type="ARBA" id="ARBA00004245"/>
    </source>
</evidence>
<evidence type="ECO:0000256" key="8">
    <source>
        <dbReference type="ARBA" id="ARBA00023139"/>
    </source>
</evidence>
<sequence>MSFLKRCSCFGNNDDVLLSELPNRYGQAHKPNNNRNKRKIDKSAIGKPSNFQHTGHIGISELQSGVVDRVDPEKIKKQMAEIAAVLNFDDLITPELESIQRDNPTKEAPTHKAEVSRKETDTNATVN</sequence>
<keyword evidence="6" id="KW-0133">Cell shape</keyword>
<evidence type="ECO:0000259" key="12">
    <source>
        <dbReference type="PROSITE" id="PS50108"/>
    </source>
</evidence>
<comment type="caution">
    <text evidence="14">The sequence shown here is derived from an EMBL/GenBank/DDBJ whole genome shotgun (WGS) entry which is preliminary data.</text>
</comment>
<dbReference type="GO" id="GO:0008360">
    <property type="term" value="P:regulation of cell shape"/>
    <property type="evidence" value="ECO:0007669"/>
    <property type="project" value="UniProtKB-KW"/>
</dbReference>
<dbReference type="Gene3D" id="3.90.810.10">
    <property type="entry name" value="CRIB domain"/>
    <property type="match status" value="1"/>
</dbReference>
<evidence type="ECO:0000313" key="13">
    <source>
        <dbReference type="EMBL" id="ORX76258.1"/>
    </source>
</evidence>
<keyword evidence="4" id="KW-1003">Cell membrane</keyword>
<keyword evidence="15" id="KW-1185">Reference proteome</keyword>
<evidence type="ECO:0000256" key="11">
    <source>
        <dbReference type="SAM" id="MobiDB-lite"/>
    </source>
</evidence>
<evidence type="ECO:0000313" key="14">
    <source>
        <dbReference type="EMBL" id="ORX91080.1"/>
    </source>
</evidence>
<comment type="subcellular location">
    <subcellularLocation>
        <location evidence="1">Cell membrane</location>
        <topology evidence="1">Lipid-anchor</topology>
    </subcellularLocation>
    <subcellularLocation>
        <location evidence="2">Cytoplasm</location>
        <location evidence="2">Cytoskeleton</location>
    </subcellularLocation>
</comment>
<accession>A0A1Y1XZ99</accession>
<dbReference type="GO" id="GO:0031267">
    <property type="term" value="F:small GTPase binding"/>
    <property type="evidence" value="ECO:0007669"/>
    <property type="project" value="InterPro"/>
</dbReference>
<feature type="domain" description="CRIB" evidence="12">
    <location>
        <begin position="45"/>
        <end position="58"/>
    </location>
</feature>
<dbReference type="GO" id="GO:0005886">
    <property type="term" value="C:plasma membrane"/>
    <property type="evidence" value="ECO:0007669"/>
    <property type="project" value="UniProtKB-SubCell"/>
</dbReference>
<dbReference type="EMBL" id="MCFE01000954">
    <property type="protein sequence ID" value="ORX76258.1"/>
    <property type="molecule type" value="Genomic_DNA"/>
</dbReference>
<dbReference type="EMBL" id="MCFE01000344">
    <property type="protein sequence ID" value="ORX91080.1"/>
    <property type="molecule type" value="Genomic_DNA"/>
</dbReference>
<evidence type="ECO:0000256" key="9">
    <source>
        <dbReference type="ARBA" id="ARBA00023212"/>
    </source>
</evidence>
<keyword evidence="8" id="KW-0564">Palmitate</keyword>
<keyword evidence="10" id="KW-0449">Lipoprotein</keyword>
<dbReference type="Proteomes" id="UP000193498">
    <property type="component" value="Unassembled WGS sequence"/>
</dbReference>
<protein>
    <recommendedName>
        <fullName evidence="12">CRIB domain-containing protein</fullName>
    </recommendedName>
</protein>
<comment type="similarity">
    <text evidence="3">Belongs to the CDC42SE/SPEC family.</text>
</comment>
<dbReference type="InterPro" id="IPR039056">
    <property type="entry name" value="SPEC"/>
</dbReference>
<dbReference type="PROSITE" id="PS50108">
    <property type="entry name" value="CRIB"/>
    <property type="match status" value="1"/>
</dbReference>
<dbReference type="OrthoDB" id="5559822at2759"/>
<dbReference type="PANTHER" id="PTHR13502:SF6">
    <property type="entry name" value="CDC42 SMALL EFFECTOR PROTEIN HOMOLOG"/>
    <property type="match status" value="1"/>
</dbReference>
<dbReference type="InterPro" id="IPR000095">
    <property type="entry name" value="CRIB_dom"/>
</dbReference>
<evidence type="ECO:0000256" key="7">
    <source>
        <dbReference type="ARBA" id="ARBA00023136"/>
    </source>
</evidence>
<feature type="region of interest" description="Disordered" evidence="11">
    <location>
        <begin position="96"/>
        <end position="127"/>
    </location>
</feature>
<feature type="region of interest" description="Disordered" evidence="11">
    <location>
        <begin position="24"/>
        <end position="55"/>
    </location>
</feature>
<evidence type="ECO:0000256" key="5">
    <source>
        <dbReference type="ARBA" id="ARBA00022490"/>
    </source>
</evidence>
<evidence type="ECO:0000256" key="4">
    <source>
        <dbReference type="ARBA" id="ARBA00022475"/>
    </source>
</evidence>
<dbReference type="InterPro" id="IPR036936">
    <property type="entry name" value="CRIB_dom_sf"/>
</dbReference>
<proteinExistence type="inferred from homology"/>
<keyword evidence="5" id="KW-0963">Cytoplasm</keyword>
<organism evidence="14 15">
    <name type="scientific">Basidiobolus meristosporus CBS 931.73</name>
    <dbReference type="NCBI Taxonomy" id="1314790"/>
    <lineage>
        <taxon>Eukaryota</taxon>
        <taxon>Fungi</taxon>
        <taxon>Fungi incertae sedis</taxon>
        <taxon>Zoopagomycota</taxon>
        <taxon>Entomophthoromycotina</taxon>
        <taxon>Basidiobolomycetes</taxon>
        <taxon>Basidiobolales</taxon>
        <taxon>Basidiobolaceae</taxon>
        <taxon>Basidiobolus</taxon>
    </lineage>
</organism>
<evidence type="ECO:0000256" key="6">
    <source>
        <dbReference type="ARBA" id="ARBA00022960"/>
    </source>
</evidence>
<gene>
    <name evidence="14" type="ORF">K493DRAFT_317535</name>
    <name evidence="13" type="ORF">K493DRAFT_321588</name>
</gene>
<dbReference type="InParanoid" id="A0A1Y1XZ99"/>
<dbReference type="PANTHER" id="PTHR13502">
    <property type="entry name" value="CDC42 SMALL EFFECTOR PROTEIN HOMOLOG"/>
    <property type="match status" value="1"/>
</dbReference>
<keyword evidence="7" id="KW-0472">Membrane</keyword>
<evidence type="ECO:0000256" key="1">
    <source>
        <dbReference type="ARBA" id="ARBA00004193"/>
    </source>
</evidence>
<dbReference type="AlphaFoldDB" id="A0A1Y1XZ99"/>